<feature type="domain" description="DNA methylase N-4/N-6" evidence="5">
    <location>
        <begin position="16"/>
        <end position="235"/>
    </location>
</feature>
<dbReference type="InterPro" id="IPR029063">
    <property type="entry name" value="SAM-dependent_MTases_sf"/>
</dbReference>
<evidence type="ECO:0000259" key="5">
    <source>
        <dbReference type="Pfam" id="PF01555"/>
    </source>
</evidence>
<keyword evidence="3" id="KW-0808">Transferase</keyword>
<dbReference type="InterPro" id="IPR002941">
    <property type="entry name" value="DNA_methylase_N4/N6"/>
</dbReference>
<dbReference type="PANTHER" id="PTHR13370:SF3">
    <property type="entry name" value="TRNA (GUANINE(10)-N2)-METHYLTRANSFERASE HOMOLOG"/>
    <property type="match status" value="1"/>
</dbReference>
<comment type="caution">
    <text evidence="6">The sequence shown here is derived from an EMBL/GenBank/DDBJ whole genome shotgun (WGS) entry which is preliminary data.</text>
</comment>
<dbReference type="PROSITE" id="PS00092">
    <property type="entry name" value="N6_MTASE"/>
    <property type="match status" value="1"/>
</dbReference>
<dbReference type="AlphaFoldDB" id="A0A0F9KP16"/>
<reference evidence="6" key="1">
    <citation type="journal article" date="2015" name="Nature">
        <title>Complex archaea that bridge the gap between prokaryotes and eukaryotes.</title>
        <authorList>
            <person name="Spang A."/>
            <person name="Saw J.H."/>
            <person name="Jorgensen S.L."/>
            <person name="Zaremba-Niedzwiedzka K."/>
            <person name="Martijn J."/>
            <person name="Lind A.E."/>
            <person name="van Eijk R."/>
            <person name="Schleper C."/>
            <person name="Guy L."/>
            <person name="Ettema T.J."/>
        </authorList>
    </citation>
    <scope>NUCLEOTIDE SEQUENCE</scope>
</reference>
<gene>
    <name evidence="6" type="ORF">LCGC14_1306700</name>
</gene>
<dbReference type="PRINTS" id="PR00508">
    <property type="entry name" value="S21N4MTFRASE"/>
</dbReference>
<evidence type="ECO:0000256" key="3">
    <source>
        <dbReference type="ARBA" id="ARBA00022679"/>
    </source>
</evidence>
<organism evidence="6">
    <name type="scientific">marine sediment metagenome</name>
    <dbReference type="NCBI Taxonomy" id="412755"/>
    <lineage>
        <taxon>unclassified sequences</taxon>
        <taxon>metagenomes</taxon>
        <taxon>ecological metagenomes</taxon>
    </lineage>
</organism>
<accession>A0A0F9KP16</accession>
<dbReference type="GO" id="GO:0008170">
    <property type="term" value="F:N-methyltransferase activity"/>
    <property type="evidence" value="ECO:0007669"/>
    <property type="project" value="InterPro"/>
</dbReference>
<dbReference type="Pfam" id="PF01555">
    <property type="entry name" value="N6_N4_Mtase"/>
    <property type="match status" value="1"/>
</dbReference>
<evidence type="ECO:0000256" key="1">
    <source>
        <dbReference type="ARBA" id="ARBA00006594"/>
    </source>
</evidence>
<dbReference type="InterPro" id="IPR001091">
    <property type="entry name" value="RM_Methyltransferase"/>
</dbReference>
<comment type="similarity">
    <text evidence="1">Belongs to the N(4)/N(6)-methyltransferase family.</text>
</comment>
<feature type="region of interest" description="Disordered" evidence="4">
    <location>
        <begin position="253"/>
        <end position="273"/>
    </location>
</feature>
<keyword evidence="2" id="KW-0489">Methyltransferase</keyword>
<dbReference type="GO" id="GO:0005737">
    <property type="term" value="C:cytoplasm"/>
    <property type="evidence" value="ECO:0007669"/>
    <property type="project" value="TreeGrafter"/>
</dbReference>
<dbReference type="GO" id="GO:0032259">
    <property type="term" value="P:methylation"/>
    <property type="evidence" value="ECO:0007669"/>
    <property type="project" value="UniProtKB-KW"/>
</dbReference>
<evidence type="ECO:0000256" key="4">
    <source>
        <dbReference type="SAM" id="MobiDB-lite"/>
    </source>
</evidence>
<name>A0A0F9KP16_9ZZZZ</name>
<dbReference type="GO" id="GO:0009007">
    <property type="term" value="F:site-specific DNA-methyltransferase (adenine-specific) activity"/>
    <property type="evidence" value="ECO:0007669"/>
    <property type="project" value="TreeGrafter"/>
</dbReference>
<evidence type="ECO:0000256" key="2">
    <source>
        <dbReference type="ARBA" id="ARBA00022603"/>
    </source>
</evidence>
<sequence>MIQGSCIDVYPKLSGVDFIFTDPPYGHDNNNAGDLIQRREHALKGQDKQQTEERPIQNDDFESANQLFTDSLPWWRKILPKGGYCCCCCGGGGGHKGIQFARWSLQLQDAFQFEQAIVWDKGPIGMGWHYRRSYEFVLVAQRPGDKARWYDDSGRVENILRPGDYGVRKIIPGAKQHPTEKPPELAAHFIRLHTKPGDTVLDPFMGSGSTGVAALQLGRNFIGIELDPRWIKHAAKRLRHVLRYGYDLPAPRKQQARSTVQLNRPGLWGDDRG</sequence>
<dbReference type="PANTHER" id="PTHR13370">
    <property type="entry name" value="RNA METHYLASE-RELATED"/>
    <property type="match status" value="1"/>
</dbReference>
<protein>
    <recommendedName>
        <fullName evidence="5">DNA methylase N-4/N-6 domain-containing protein</fullName>
    </recommendedName>
</protein>
<proteinExistence type="inferred from homology"/>
<evidence type="ECO:0000313" key="6">
    <source>
        <dbReference type="EMBL" id="KKM83693.1"/>
    </source>
</evidence>
<dbReference type="EMBL" id="LAZR01007675">
    <property type="protein sequence ID" value="KKM83693.1"/>
    <property type="molecule type" value="Genomic_DNA"/>
</dbReference>
<dbReference type="Gene3D" id="3.40.50.150">
    <property type="entry name" value="Vaccinia Virus protein VP39"/>
    <property type="match status" value="1"/>
</dbReference>
<dbReference type="InterPro" id="IPR002052">
    <property type="entry name" value="DNA_methylase_N6_adenine_CS"/>
</dbReference>
<dbReference type="SUPFAM" id="SSF53335">
    <property type="entry name" value="S-adenosyl-L-methionine-dependent methyltransferases"/>
    <property type="match status" value="1"/>
</dbReference>
<dbReference type="GO" id="GO:0003677">
    <property type="term" value="F:DNA binding"/>
    <property type="evidence" value="ECO:0007669"/>
    <property type="project" value="InterPro"/>
</dbReference>